<evidence type="ECO:0000313" key="2">
    <source>
        <dbReference type="Proteomes" id="UP000270094"/>
    </source>
</evidence>
<protein>
    <submittedName>
        <fullName evidence="1">Uncharacterized protein</fullName>
    </submittedName>
</protein>
<dbReference type="AlphaFoldDB" id="A0A3P7I7G0"/>
<reference evidence="1 2" key="1">
    <citation type="submission" date="2018-11" db="EMBL/GenBank/DDBJ databases">
        <authorList>
            <consortium name="Pathogen Informatics"/>
        </authorList>
    </citation>
    <scope>NUCLEOTIDE SEQUENCE [LARGE SCALE GENOMIC DNA]</scope>
</reference>
<sequence length="85" mass="9727">MFGERERAETQIVMRQTPYEYSLIRFVFECSAPAGGEEVKLPVDIDRPDDVSQHKPIDKVSCRDFDYVGVVFVLARSQPRDSSSE</sequence>
<dbReference type="Proteomes" id="UP000270094">
    <property type="component" value="Unassembled WGS sequence"/>
</dbReference>
<gene>
    <name evidence="1" type="ORF">SVUK_LOCUS4329</name>
</gene>
<keyword evidence="2" id="KW-1185">Reference proteome</keyword>
<evidence type="ECO:0000313" key="1">
    <source>
        <dbReference type="EMBL" id="VDM69331.1"/>
    </source>
</evidence>
<proteinExistence type="predicted"/>
<dbReference type="EMBL" id="UYYB01011867">
    <property type="protein sequence ID" value="VDM69331.1"/>
    <property type="molecule type" value="Genomic_DNA"/>
</dbReference>
<accession>A0A3P7I7G0</accession>
<name>A0A3P7I7G0_STRVU</name>
<organism evidence="1 2">
    <name type="scientific">Strongylus vulgaris</name>
    <name type="common">Blood worm</name>
    <dbReference type="NCBI Taxonomy" id="40348"/>
    <lineage>
        <taxon>Eukaryota</taxon>
        <taxon>Metazoa</taxon>
        <taxon>Ecdysozoa</taxon>
        <taxon>Nematoda</taxon>
        <taxon>Chromadorea</taxon>
        <taxon>Rhabditida</taxon>
        <taxon>Rhabditina</taxon>
        <taxon>Rhabditomorpha</taxon>
        <taxon>Strongyloidea</taxon>
        <taxon>Strongylidae</taxon>
        <taxon>Strongylus</taxon>
    </lineage>
</organism>